<feature type="region of interest" description="Disordered" evidence="11">
    <location>
        <begin position="1381"/>
        <end position="1434"/>
    </location>
</feature>
<accession>F2UB03</accession>
<proteinExistence type="predicted"/>
<evidence type="ECO:0000313" key="14">
    <source>
        <dbReference type="EMBL" id="EGD74016.1"/>
    </source>
</evidence>
<feature type="compositionally biased region" description="Low complexity" evidence="11">
    <location>
        <begin position="635"/>
        <end position="644"/>
    </location>
</feature>
<dbReference type="Pfam" id="PF22614">
    <property type="entry name" value="Slo-like_RCK"/>
    <property type="match status" value="2"/>
</dbReference>
<feature type="compositionally biased region" description="Low complexity" evidence="11">
    <location>
        <begin position="1410"/>
        <end position="1423"/>
    </location>
</feature>
<evidence type="ECO:0000256" key="9">
    <source>
        <dbReference type="ARBA" id="ARBA00023136"/>
    </source>
</evidence>
<feature type="compositionally biased region" description="Low complexity" evidence="11">
    <location>
        <begin position="357"/>
        <end position="371"/>
    </location>
</feature>
<dbReference type="KEGG" id="sre:PTSG_05713"/>
<feature type="domain" description="RCK N-terminal" evidence="13">
    <location>
        <begin position="879"/>
        <end position="990"/>
    </location>
</feature>
<evidence type="ECO:0000256" key="3">
    <source>
        <dbReference type="ARBA" id="ARBA00022538"/>
    </source>
</evidence>
<keyword evidence="15" id="KW-1185">Reference proteome</keyword>
<feature type="region of interest" description="Disordered" evidence="11">
    <location>
        <begin position="1258"/>
        <end position="1295"/>
    </location>
</feature>
<gene>
    <name evidence="14" type="ORF">PTSG_05713</name>
</gene>
<dbReference type="OrthoDB" id="257992at2759"/>
<evidence type="ECO:0000313" key="15">
    <source>
        <dbReference type="Proteomes" id="UP000007799"/>
    </source>
</evidence>
<feature type="compositionally biased region" description="Low complexity" evidence="11">
    <location>
        <begin position="1282"/>
        <end position="1295"/>
    </location>
</feature>
<feature type="compositionally biased region" description="Low complexity" evidence="11">
    <location>
        <begin position="441"/>
        <end position="472"/>
    </location>
</feature>
<feature type="compositionally biased region" description="Basic and acidic residues" evidence="11">
    <location>
        <begin position="1264"/>
        <end position="1274"/>
    </location>
</feature>
<dbReference type="PANTHER" id="PTHR10027">
    <property type="entry name" value="CALCIUM-ACTIVATED POTASSIUM CHANNEL ALPHA CHAIN"/>
    <property type="match status" value="1"/>
</dbReference>
<feature type="region of interest" description="Disordered" evidence="11">
    <location>
        <begin position="635"/>
        <end position="757"/>
    </location>
</feature>
<feature type="compositionally biased region" description="Acidic residues" evidence="11">
    <location>
        <begin position="239"/>
        <end position="258"/>
    </location>
</feature>
<feature type="domain" description="Calcium-activated potassium channel BK alpha subunit" evidence="12">
    <location>
        <begin position="93"/>
        <end position="187"/>
    </location>
</feature>
<keyword evidence="14" id="KW-0808">Transferase</keyword>
<dbReference type="GeneID" id="16074154"/>
<dbReference type="PANTHER" id="PTHR10027:SF10">
    <property type="entry name" value="SLOWPOKE 2, ISOFORM D"/>
    <property type="match status" value="1"/>
</dbReference>
<dbReference type="Proteomes" id="UP000007799">
    <property type="component" value="Unassembled WGS sequence"/>
</dbReference>
<feature type="compositionally biased region" description="Polar residues" evidence="11">
    <location>
        <begin position="385"/>
        <end position="395"/>
    </location>
</feature>
<keyword evidence="3" id="KW-0633">Potassium transport</keyword>
<evidence type="ECO:0000259" key="12">
    <source>
        <dbReference type="Pfam" id="PF03493"/>
    </source>
</evidence>
<keyword evidence="14" id="KW-0723">Serine/threonine-protein kinase</keyword>
<keyword evidence="9" id="KW-0472">Membrane</keyword>
<evidence type="ECO:0000256" key="2">
    <source>
        <dbReference type="ARBA" id="ARBA00022448"/>
    </source>
</evidence>
<dbReference type="InterPro" id="IPR003148">
    <property type="entry name" value="RCK_N"/>
</dbReference>
<dbReference type="InterPro" id="IPR003929">
    <property type="entry name" value="K_chnl_BK_asu"/>
</dbReference>
<dbReference type="InParanoid" id="F2UB03"/>
<evidence type="ECO:0000256" key="4">
    <source>
        <dbReference type="ARBA" id="ARBA00022692"/>
    </source>
</evidence>
<dbReference type="eggNOG" id="KOG3193">
    <property type="taxonomic scope" value="Eukaryota"/>
</dbReference>
<feature type="compositionally biased region" description="Low complexity" evidence="11">
    <location>
        <begin position="263"/>
        <end position="280"/>
    </location>
</feature>
<dbReference type="EMBL" id="GL832967">
    <property type="protein sequence ID" value="EGD74016.1"/>
    <property type="molecule type" value="Genomic_DNA"/>
</dbReference>
<protein>
    <submittedName>
        <fullName evidence="14">Serine/threonine protein kinase</fullName>
    </submittedName>
</protein>
<dbReference type="GO" id="GO:0015271">
    <property type="term" value="F:outward rectifier potassium channel activity"/>
    <property type="evidence" value="ECO:0007669"/>
    <property type="project" value="TreeGrafter"/>
</dbReference>
<dbReference type="Gene3D" id="3.40.50.720">
    <property type="entry name" value="NAD(P)-binding Rossmann-like Domain"/>
    <property type="match status" value="2"/>
</dbReference>
<feature type="region of interest" description="Disordered" evidence="11">
    <location>
        <begin position="776"/>
        <end position="860"/>
    </location>
</feature>
<feature type="domain" description="RCK N-terminal" evidence="13">
    <location>
        <begin position="16"/>
        <end position="77"/>
    </location>
</feature>
<feature type="compositionally biased region" description="Gly residues" evidence="11">
    <location>
        <begin position="808"/>
        <end position="818"/>
    </location>
</feature>
<evidence type="ECO:0000256" key="10">
    <source>
        <dbReference type="ARBA" id="ARBA00023303"/>
    </source>
</evidence>
<feature type="compositionally biased region" description="Gly residues" evidence="11">
    <location>
        <begin position="513"/>
        <end position="524"/>
    </location>
</feature>
<dbReference type="Pfam" id="PF03493">
    <property type="entry name" value="BK_channel_a"/>
    <property type="match status" value="1"/>
</dbReference>
<keyword evidence="8" id="KW-0406">Ion transport</keyword>
<evidence type="ECO:0000256" key="6">
    <source>
        <dbReference type="ARBA" id="ARBA00022958"/>
    </source>
</evidence>
<keyword evidence="14" id="KW-0418">Kinase</keyword>
<feature type="compositionally biased region" description="Low complexity" evidence="11">
    <location>
        <begin position="745"/>
        <end position="757"/>
    </location>
</feature>
<dbReference type="GO" id="GO:0005228">
    <property type="term" value="F:intracellular sodium-activated potassium channel activity"/>
    <property type="evidence" value="ECO:0007669"/>
    <property type="project" value="TreeGrafter"/>
</dbReference>
<feature type="compositionally biased region" description="Low complexity" evidence="11">
    <location>
        <begin position="495"/>
        <end position="512"/>
    </location>
</feature>
<keyword evidence="10" id="KW-0407">Ion channel</keyword>
<keyword evidence="5" id="KW-0631">Potassium channel</keyword>
<keyword evidence="4" id="KW-0812">Transmembrane</keyword>
<comment type="subcellular location">
    <subcellularLocation>
        <location evidence="1">Membrane</location>
        <topology evidence="1">Multi-pass membrane protein</topology>
    </subcellularLocation>
</comment>
<dbReference type="InterPro" id="IPR047871">
    <property type="entry name" value="K_chnl_Slo-like"/>
</dbReference>
<keyword evidence="2" id="KW-0813">Transport</keyword>
<evidence type="ECO:0000256" key="7">
    <source>
        <dbReference type="ARBA" id="ARBA00022989"/>
    </source>
</evidence>
<dbReference type="RefSeq" id="XP_004993578.1">
    <property type="nucleotide sequence ID" value="XM_004993521.1"/>
</dbReference>
<keyword evidence="6" id="KW-0630">Potassium</keyword>
<organism evidence="15">
    <name type="scientific">Salpingoeca rosetta (strain ATCC 50818 / BSB-021)</name>
    <dbReference type="NCBI Taxonomy" id="946362"/>
    <lineage>
        <taxon>Eukaryota</taxon>
        <taxon>Choanoflagellata</taxon>
        <taxon>Craspedida</taxon>
        <taxon>Salpingoecidae</taxon>
        <taxon>Salpingoeca</taxon>
    </lineage>
</organism>
<evidence type="ECO:0000256" key="8">
    <source>
        <dbReference type="ARBA" id="ARBA00023065"/>
    </source>
</evidence>
<sequence>MAFQVIRVIPRSSRPQGVRFITGSAMNPSDLRRAAVEVAEAIFIMAERARTANDTDRHAVLRAWAVNDYAPDRKLYVQIMLLENIRHVSFAHRVMCFSELRFSLLALSAQCPGISTLLTNMAHAVDRDDDVVFDGTSDPLGAYQQAAQNQVFESLLDTSPVFSSYEGEAFFEAAADLVEQKVCLLGIKRDGVVILNPTPCVHLRGSDVCIYISRARDNELHVKAMGTLAMLESQRDNKDDDDDDTDNSDESTDEEDEGREMNGGSSSSETGESSSTAGTGSDRDTSAPPRLRTTSGDGGSEPRKGRRGGGIDALRGARTSARALTTVAEGAATERRGSRSRSVDVASMLGSDRGSTSASASAIGGDNAHTGGNAGGGGVDRQMSGGRSPTQTQLPTHVRMNVTVESESDVEDDRTGSPGDGHTRKGRSAAAQRGRPAEHGASLPAGTSTSPSTTPTPASSAVRAAPARGRSAFTRSPTLRTPVSMARARLSPPKTTAAPTAAGLAATEATRAAGGGGGGGGGGEQHSHGIEGDAPLSSLGRSAPRRVSLMDTTSINSRASDLTSRADEYVIVQVRLKEHAMYHGSPRHKCHFVEYRDSGLDRERTLVAVSRPEDDLPLTWEHVNTESPIIFHRSAQVRRSQSLRRLSDVGVPAAATTGKGGGSTGSSSSSSNGGHAGDAEAGERARTHTSPPTSQQQQQQQQHGGKRGAVHPTAAGDGDDSDATPMQRLRQMMQQRKREEKLQLKQRQQQQQEDVQPASSSVAAALLSAGVISAHPQSAAAIKKSKTPPGTRRRIVDERHASSDPNARGGGDSGGNGSGDADAHDTQMPAGNGSNGSNGSEHVMHSAESHSAPGHSEDERLEQRKPAFVVLALPPGEPAGSGVYHFIRVLRSATLSPDALLPIVVLVAEQWQLSQRLCKFMALFPLVYYHVGHLETPRSLLRACLRGSRIVLVLAPGVRDLHGENCMIDAPNIMATQNVHDVFPDIKVLTELTHRPNVKFVRFVAADPDDLRQSLSVEEVTAPSLRTGSLRAPPPSAFSKALTKTMANATLSAAATWRNRFQSYSASSTEFLFRQSYASGQVFTTTMLDALLYQSMRPEKESLLEVYRLLLGCEDDNNFPALFSLSEDLVRKRNIKDYGDVCRYFLLKKHCVVLGLKIERVMARSVHESHKKNLFDRIKASPRARLSRTLSGFVLQAILPNPDENFAVEAGDSVFLLQRRLDWRNIHRGVAGMNLTPGQRAVGLLTQYRPSVMAKRWLHKARKHPNEHQCPLKEEAEEGNEGEQQQQQQGASVSGAAGRIVPLSLRVDSVDVHSAEAADDEDEADDDEDMRDVGMVDDEVQRVQPVQQGGEGVAGRGLVHGSARLHDFLEEDAEMVAEAGAEAARKERGEVQGQHQATTADRRTSHASLSAPVTSHTSPSVSPNIDTDTTVSVV</sequence>
<reference evidence="14" key="1">
    <citation type="submission" date="2009-08" db="EMBL/GenBank/DDBJ databases">
        <title>Annotation of Salpingoeca rosetta.</title>
        <authorList>
            <consortium name="The Broad Institute Genome Sequencing Platform"/>
            <person name="Russ C."/>
            <person name="Cuomo C."/>
            <person name="Burger G."/>
            <person name="Gray M.W."/>
            <person name="Holland P.W.H."/>
            <person name="King N."/>
            <person name="Lang F.B.F."/>
            <person name="Roger A.J."/>
            <person name="Ruiz-Trillo I."/>
            <person name="Young S.K."/>
            <person name="Zeng Q."/>
            <person name="Gargeya S."/>
            <person name="Alvarado L."/>
            <person name="Berlin A."/>
            <person name="Chapman S.B."/>
            <person name="Chen Z."/>
            <person name="Freedman E."/>
            <person name="Gellesch M."/>
            <person name="Goldberg J."/>
            <person name="Griggs A."/>
            <person name="Gujja S."/>
            <person name="Heilman E."/>
            <person name="Heiman D."/>
            <person name="Howarth C."/>
            <person name="Mehta T."/>
            <person name="Neiman D."/>
            <person name="Pearson M."/>
            <person name="Roberts A."/>
            <person name="Saif S."/>
            <person name="Shea T."/>
            <person name="Shenoy N."/>
            <person name="Sisk P."/>
            <person name="Stolte C."/>
            <person name="Sykes S."/>
            <person name="White J."/>
            <person name="Yandava C."/>
            <person name="Haas B."/>
            <person name="Nusbaum C."/>
            <person name="Birren B."/>
        </authorList>
    </citation>
    <scope>NUCLEOTIDE SEQUENCE [LARGE SCALE GENOMIC DNA]</scope>
    <source>
        <strain evidence="14">ATCC 50818</strain>
    </source>
</reference>
<keyword evidence="7" id="KW-1133">Transmembrane helix</keyword>
<evidence type="ECO:0000256" key="11">
    <source>
        <dbReference type="SAM" id="MobiDB-lite"/>
    </source>
</evidence>
<feature type="compositionally biased region" description="Polar residues" evidence="11">
    <location>
        <begin position="1424"/>
        <end position="1434"/>
    </location>
</feature>
<evidence type="ECO:0000256" key="1">
    <source>
        <dbReference type="ARBA" id="ARBA00004141"/>
    </source>
</evidence>
<feature type="region of interest" description="Disordered" evidence="11">
    <location>
        <begin position="231"/>
        <end position="542"/>
    </location>
</feature>
<feature type="compositionally biased region" description="Basic and acidic residues" evidence="11">
    <location>
        <begin position="677"/>
        <end position="686"/>
    </location>
</feature>
<dbReference type="OMA" id="AWAVNDY"/>
<dbReference type="GO" id="GO:0004674">
    <property type="term" value="F:protein serine/threonine kinase activity"/>
    <property type="evidence" value="ECO:0007669"/>
    <property type="project" value="UniProtKB-KW"/>
</dbReference>
<feature type="compositionally biased region" description="Low complexity" evidence="11">
    <location>
        <begin position="831"/>
        <end position="840"/>
    </location>
</feature>
<name>F2UB03_SALR5</name>
<evidence type="ECO:0000256" key="5">
    <source>
        <dbReference type="ARBA" id="ARBA00022826"/>
    </source>
</evidence>
<dbReference type="GO" id="GO:0005886">
    <property type="term" value="C:plasma membrane"/>
    <property type="evidence" value="ECO:0007669"/>
    <property type="project" value="TreeGrafter"/>
</dbReference>
<evidence type="ECO:0000259" key="13">
    <source>
        <dbReference type="Pfam" id="PF22614"/>
    </source>
</evidence>